<keyword evidence="2" id="KW-0808">Transferase</keyword>
<dbReference type="GO" id="GO:0016818">
    <property type="term" value="F:hydrolase activity, acting on acid anhydrides, in phosphorus-containing anhydrides"/>
    <property type="evidence" value="ECO:0007669"/>
    <property type="project" value="InterPro"/>
</dbReference>
<comment type="caution">
    <text evidence="8">The sequence shown here is derived from an EMBL/GenBank/DDBJ whole genome shotgun (WGS) entry which is preliminary data.</text>
</comment>
<dbReference type="EMBL" id="WTUX01000017">
    <property type="protein sequence ID" value="MZR13841.1"/>
    <property type="molecule type" value="Genomic_DNA"/>
</dbReference>
<feature type="domain" description="Nudix hydrolase" evidence="7">
    <location>
        <begin position="221"/>
        <end position="361"/>
    </location>
</feature>
<dbReference type="Proteomes" id="UP000467322">
    <property type="component" value="Unassembled WGS sequence"/>
</dbReference>
<dbReference type="InterPro" id="IPR004385">
    <property type="entry name" value="NDP_pyrophosphatase"/>
</dbReference>
<dbReference type="SUPFAM" id="SSF110857">
    <property type="entry name" value="Gamma-glutamyl cyclotransferase-like"/>
    <property type="match status" value="1"/>
</dbReference>
<keyword evidence="5" id="KW-0460">Magnesium</keyword>
<dbReference type="InterPro" id="IPR013024">
    <property type="entry name" value="GGCT-like"/>
</dbReference>
<dbReference type="InterPro" id="IPR015797">
    <property type="entry name" value="NUDIX_hydrolase-like_dom_sf"/>
</dbReference>
<evidence type="ECO:0000313" key="9">
    <source>
        <dbReference type="Proteomes" id="UP000467322"/>
    </source>
</evidence>
<comment type="cofactor">
    <cofactor evidence="1 5">
        <name>Mg(2+)</name>
        <dbReference type="ChEBI" id="CHEBI:18420"/>
    </cofactor>
</comment>
<gene>
    <name evidence="8" type="ORF">GQE99_12540</name>
</gene>
<dbReference type="PANTHER" id="PTHR31544:SF2">
    <property type="entry name" value="AIG2-LIKE PROTEIN D"/>
    <property type="match status" value="1"/>
</dbReference>
<evidence type="ECO:0000256" key="4">
    <source>
        <dbReference type="ARBA" id="ARBA00030602"/>
    </source>
</evidence>
<proteinExistence type="predicted"/>
<accession>A0A845MAL5</accession>
<dbReference type="PROSITE" id="PS51462">
    <property type="entry name" value="NUDIX"/>
    <property type="match status" value="1"/>
</dbReference>
<dbReference type="RefSeq" id="WP_161351976.1">
    <property type="nucleotide sequence ID" value="NZ_WTUX01000017.1"/>
</dbReference>
<sequence>MSMDPVFVFGTLRHDGLRATVLGDAGGVHAVPAVLSGARAHWVEGADYPMLVEDPDGRAEGLVLEGLSEVHRARLDYFEGGFGYDLVPVEVETDAGPRRALRYLHDDAAEPAGPWSLEDWADHHAPLWVAAAEEAMAYFGEIDGATLAGRMPMIRMRAGSRLRAEQPGPATVRSARRAETDVAVKALRRPYADYFAVLEADLSFRQFNDRQSPVLTRAGFAGGDAVTVLPYDPVRDEVLLVEQFRMGPFARGDVMPWVLEPIAGRVDPGEAIETTARREALEEAGLTLGRLHFVNGHYPSPGAVTEFVYAYVAEADLSGQHGTVAGLDTEGEDIRSHVVSFDTLMSLVETGEAGAGPLVISAFWLALNRATLRGDA</sequence>
<feature type="short sequence motif" description="Nudix box" evidence="6">
    <location>
        <begin position="264"/>
        <end position="286"/>
    </location>
</feature>
<keyword evidence="3" id="KW-0378">Hydrolase</keyword>
<evidence type="ECO:0000256" key="2">
    <source>
        <dbReference type="ARBA" id="ARBA00022679"/>
    </source>
</evidence>
<keyword evidence="9" id="KW-1185">Reference proteome</keyword>
<feature type="binding site" evidence="5">
    <location>
        <position position="263"/>
    </location>
    <ligand>
        <name>Mg(2+)</name>
        <dbReference type="ChEBI" id="CHEBI:18420"/>
        <label>1</label>
    </ligand>
</feature>
<dbReference type="SUPFAM" id="SSF55811">
    <property type="entry name" value="Nudix"/>
    <property type="match status" value="1"/>
</dbReference>
<dbReference type="AlphaFoldDB" id="A0A845MAL5"/>
<dbReference type="Gene3D" id="3.10.490.10">
    <property type="entry name" value="Gamma-glutamyl cyclotransferase-like"/>
    <property type="match status" value="1"/>
</dbReference>
<organism evidence="8 9">
    <name type="scientific">Maritimibacter harenae</name>
    <dbReference type="NCBI Taxonomy" id="2606218"/>
    <lineage>
        <taxon>Bacteria</taxon>
        <taxon>Pseudomonadati</taxon>
        <taxon>Pseudomonadota</taxon>
        <taxon>Alphaproteobacteria</taxon>
        <taxon>Rhodobacterales</taxon>
        <taxon>Roseobacteraceae</taxon>
        <taxon>Maritimibacter</taxon>
    </lineage>
</organism>
<dbReference type="GO" id="GO:0016740">
    <property type="term" value="F:transferase activity"/>
    <property type="evidence" value="ECO:0007669"/>
    <property type="project" value="UniProtKB-KW"/>
</dbReference>
<evidence type="ECO:0000256" key="3">
    <source>
        <dbReference type="ARBA" id="ARBA00022801"/>
    </source>
</evidence>
<keyword evidence="5" id="KW-0479">Metal-binding</keyword>
<evidence type="ECO:0000256" key="5">
    <source>
        <dbReference type="PIRSR" id="PIRSR604385-2"/>
    </source>
</evidence>
<reference evidence="8 9" key="1">
    <citation type="submission" date="2019-12" db="EMBL/GenBank/DDBJ databases">
        <title>Maritimibacter sp. nov. sp. isolated from sea sand.</title>
        <authorList>
            <person name="Kim J."/>
            <person name="Jeong S.E."/>
            <person name="Jung H.S."/>
            <person name="Jeon C.O."/>
        </authorList>
    </citation>
    <scope>NUCLEOTIDE SEQUENCE [LARGE SCALE GENOMIC DNA]</scope>
    <source>
        <strain evidence="8 9">DP07</strain>
    </source>
</reference>
<dbReference type="NCBIfam" id="TIGR00052">
    <property type="entry name" value="nudix-type nucleoside diphosphatase, YffH/AdpP family"/>
    <property type="match status" value="1"/>
</dbReference>
<dbReference type="CDD" id="cd24155">
    <property type="entry name" value="NUDIX_ADPRase"/>
    <property type="match status" value="1"/>
</dbReference>
<feature type="binding site" evidence="5">
    <location>
        <position position="283"/>
    </location>
    <ligand>
        <name>Mg(2+)</name>
        <dbReference type="ChEBI" id="CHEBI:18420"/>
        <label>1</label>
    </ligand>
</feature>
<dbReference type="InterPro" id="IPR045038">
    <property type="entry name" value="AIG2-like"/>
</dbReference>
<dbReference type="GO" id="GO:0046872">
    <property type="term" value="F:metal ion binding"/>
    <property type="evidence" value="ECO:0007669"/>
    <property type="project" value="UniProtKB-KW"/>
</dbReference>
<dbReference type="InterPro" id="IPR000086">
    <property type="entry name" value="NUDIX_hydrolase_dom"/>
</dbReference>
<dbReference type="InterPro" id="IPR020084">
    <property type="entry name" value="NUDIX_hydrolase_CS"/>
</dbReference>
<dbReference type="InterPro" id="IPR036568">
    <property type="entry name" value="GGCT-like_sf"/>
</dbReference>
<dbReference type="PANTHER" id="PTHR31544">
    <property type="entry name" value="AIG2-LIKE PROTEIN D"/>
    <property type="match status" value="1"/>
</dbReference>
<dbReference type="Pfam" id="PF00293">
    <property type="entry name" value="NUDIX"/>
    <property type="match status" value="1"/>
</dbReference>
<dbReference type="CDD" id="cd06661">
    <property type="entry name" value="GGCT_like"/>
    <property type="match status" value="1"/>
</dbReference>
<evidence type="ECO:0000256" key="6">
    <source>
        <dbReference type="PIRSR" id="PIRSR604385-3"/>
    </source>
</evidence>
<dbReference type="PROSITE" id="PS00893">
    <property type="entry name" value="NUDIX_BOX"/>
    <property type="match status" value="1"/>
</dbReference>
<dbReference type="Gene3D" id="3.90.79.10">
    <property type="entry name" value="Nucleoside Triphosphate Pyrophosphohydrolase"/>
    <property type="match status" value="1"/>
</dbReference>
<protein>
    <recommendedName>
        <fullName evidence="4">Putative gamma-glutamylcyclotransferase</fullName>
    </recommendedName>
</protein>
<dbReference type="InterPro" id="IPR009288">
    <property type="entry name" value="AIG2-like_dom"/>
</dbReference>
<feature type="binding site" evidence="5">
    <location>
        <position position="332"/>
    </location>
    <ligand>
        <name>Mg(2+)</name>
        <dbReference type="ChEBI" id="CHEBI:18420"/>
        <label>1</label>
    </ligand>
</feature>
<feature type="binding site" evidence="5">
    <location>
        <position position="279"/>
    </location>
    <ligand>
        <name>Mg(2+)</name>
        <dbReference type="ChEBI" id="CHEBI:18420"/>
        <label>1</label>
    </ligand>
</feature>
<evidence type="ECO:0000256" key="1">
    <source>
        <dbReference type="ARBA" id="ARBA00001946"/>
    </source>
</evidence>
<dbReference type="Pfam" id="PF06094">
    <property type="entry name" value="GGACT"/>
    <property type="match status" value="1"/>
</dbReference>
<evidence type="ECO:0000259" key="7">
    <source>
        <dbReference type="PROSITE" id="PS51462"/>
    </source>
</evidence>
<evidence type="ECO:0000313" key="8">
    <source>
        <dbReference type="EMBL" id="MZR13841.1"/>
    </source>
</evidence>
<name>A0A845MAL5_9RHOB</name>